<dbReference type="EMBL" id="FOJO01000053">
    <property type="protein sequence ID" value="SFA62628.1"/>
    <property type="molecule type" value="Genomic_DNA"/>
</dbReference>
<evidence type="ECO:0000313" key="4">
    <source>
        <dbReference type="Proteomes" id="UP000182312"/>
    </source>
</evidence>
<sequence length="149" mass="16707">MRQIAALALAWFALALPGHGWELVKMENIVTTSQGDGRYLLSLSCQRGDNHLNFDLFDQSLTGDELQGVEAVMMWIRAPDGRTDKWSVKTYREGPNLTGRVAFSAQTLDFFRDAESLEVEDIFGRRVLFRSDMKGTGAARIAFSERCGI</sequence>
<protein>
    <submittedName>
        <fullName evidence="1">Uncharacterized protein</fullName>
    </submittedName>
</protein>
<evidence type="ECO:0000313" key="2">
    <source>
        <dbReference type="EMBL" id="SFA62628.1"/>
    </source>
</evidence>
<keyword evidence="3" id="KW-1185">Reference proteome</keyword>
<dbReference type="AlphaFoldDB" id="A0A099EU34"/>
<evidence type="ECO:0000313" key="3">
    <source>
        <dbReference type="Proteomes" id="UP000029846"/>
    </source>
</evidence>
<dbReference type="RefSeq" id="WP_036744172.1">
    <property type="nucleotide sequence ID" value="NZ_FOJO01000053.1"/>
</dbReference>
<accession>A0A099EU34</accession>
<gene>
    <name evidence="1" type="ORF">IT41_19275</name>
    <name evidence="2" type="ORF">SAMN04487972_1534</name>
</gene>
<evidence type="ECO:0000313" key="1">
    <source>
        <dbReference type="EMBL" id="KGJ01789.1"/>
    </source>
</evidence>
<reference evidence="1 3" key="1">
    <citation type="submission" date="2014-09" db="EMBL/GenBank/DDBJ databases">
        <authorList>
            <person name="McGinnis J.M."/>
            <person name="Wolfgang W.J."/>
        </authorList>
    </citation>
    <scope>NUCLEOTIDE SEQUENCE [LARGE SCALE GENOMIC DNA]</scope>
    <source>
        <strain evidence="1 3">JCM 14014</strain>
    </source>
</reference>
<dbReference type="eggNOG" id="ENOG50334R4">
    <property type="taxonomic scope" value="Bacteria"/>
</dbReference>
<dbReference type="Proteomes" id="UP000182312">
    <property type="component" value="Unassembled WGS sequence"/>
</dbReference>
<dbReference type="Proteomes" id="UP000029846">
    <property type="component" value="Unassembled WGS sequence"/>
</dbReference>
<reference evidence="2 4" key="3">
    <citation type="submission" date="2016-10" db="EMBL/GenBank/DDBJ databases">
        <authorList>
            <person name="de Groot N.N."/>
        </authorList>
    </citation>
    <scope>NUCLEOTIDE SEQUENCE [LARGE SCALE GENOMIC DNA]</scope>
    <source>
        <strain evidence="2 4">CGMCC 1.6117</strain>
    </source>
</reference>
<dbReference type="EMBL" id="JRKN01000059">
    <property type="protein sequence ID" value="KGJ01789.1"/>
    <property type="molecule type" value="Genomic_DNA"/>
</dbReference>
<proteinExistence type="predicted"/>
<name>A0A099EU34_9RHOB</name>
<dbReference type="OrthoDB" id="7864289at2"/>
<reference evidence="1 3" key="2">
    <citation type="submission" date="2014-10" db="EMBL/GenBank/DDBJ databases">
        <title>Paracoccus sanguinis sp. nov., isolated from clinical specimens of New York State patients.</title>
        <authorList>
            <person name="Mingle L.A."/>
            <person name="Cole J.A."/>
            <person name="Lapierre P."/>
            <person name="Musser K.A."/>
        </authorList>
    </citation>
    <scope>NUCLEOTIDE SEQUENCE [LARGE SCALE GENOMIC DNA]</scope>
    <source>
        <strain evidence="1 3">JCM 14014</strain>
    </source>
</reference>
<organism evidence="1 3">
    <name type="scientific">Paracoccus halophilus</name>
    <dbReference type="NCBI Taxonomy" id="376733"/>
    <lineage>
        <taxon>Bacteria</taxon>
        <taxon>Pseudomonadati</taxon>
        <taxon>Pseudomonadota</taxon>
        <taxon>Alphaproteobacteria</taxon>
        <taxon>Rhodobacterales</taxon>
        <taxon>Paracoccaceae</taxon>
        <taxon>Paracoccus</taxon>
    </lineage>
</organism>